<dbReference type="EMBL" id="VSSQ01000998">
    <property type="protein sequence ID" value="MPM03976.1"/>
    <property type="molecule type" value="Genomic_DNA"/>
</dbReference>
<organism evidence="4">
    <name type="scientific">bioreactor metagenome</name>
    <dbReference type="NCBI Taxonomy" id="1076179"/>
    <lineage>
        <taxon>unclassified sequences</taxon>
        <taxon>metagenomes</taxon>
        <taxon>ecological metagenomes</taxon>
    </lineage>
</organism>
<dbReference type="InterPro" id="IPR003961">
    <property type="entry name" value="FN3_dom"/>
</dbReference>
<dbReference type="InterPro" id="IPR013783">
    <property type="entry name" value="Ig-like_fold"/>
</dbReference>
<dbReference type="PANTHER" id="PTHR45982">
    <property type="entry name" value="REGULATOR OF CHROMOSOME CONDENSATION"/>
    <property type="match status" value="1"/>
</dbReference>
<evidence type="ECO:0000313" key="4">
    <source>
        <dbReference type="EMBL" id="MPM03976.1"/>
    </source>
</evidence>
<reference evidence="4" key="1">
    <citation type="submission" date="2019-08" db="EMBL/GenBank/DDBJ databases">
        <authorList>
            <person name="Kucharzyk K."/>
            <person name="Murdoch R.W."/>
            <person name="Higgins S."/>
            <person name="Loffler F."/>
        </authorList>
    </citation>
    <scope>NUCLEOTIDE SEQUENCE</scope>
</reference>
<dbReference type="PANTHER" id="PTHR45982:SF1">
    <property type="entry name" value="REGULATOR OF CHROMOSOME CONDENSATION"/>
    <property type="match status" value="1"/>
</dbReference>
<proteinExistence type="predicted"/>
<dbReference type="SUPFAM" id="SSF50985">
    <property type="entry name" value="RCC1/BLIP-II"/>
    <property type="match status" value="2"/>
</dbReference>
<name>A0A644WJC0_9ZZZZ</name>
<accession>A0A644WJC0</accession>
<comment type="caution">
    <text evidence="4">The sequence shown here is derived from an EMBL/GenBank/DDBJ whole genome shotgun (WGS) entry which is preliminary data.</text>
</comment>
<dbReference type="Gene3D" id="2.60.40.10">
    <property type="entry name" value="Immunoglobulins"/>
    <property type="match status" value="1"/>
</dbReference>
<evidence type="ECO:0000256" key="1">
    <source>
        <dbReference type="ARBA" id="ARBA00022658"/>
    </source>
</evidence>
<dbReference type="GO" id="GO:0005737">
    <property type="term" value="C:cytoplasm"/>
    <property type="evidence" value="ECO:0007669"/>
    <property type="project" value="TreeGrafter"/>
</dbReference>
<gene>
    <name evidence="4" type="ORF">SDC9_50243</name>
</gene>
<dbReference type="SUPFAM" id="SSF55383">
    <property type="entry name" value="Copper amine oxidase, domain N"/>
    <property type="match status" value="1"/>
</dbReference>
<dbReference type="Pfam" id="PF25390">
    <property type="entry name" value="WD40_RLD"/>
    <property type="match status" value="2"/>
</dbReference>
<dbReference type="AlphaFoldDB" id="A0A644WJC0"/>
<feature type="domain" description="Fibronectin type-III" evidence="3">
    <location>
        <begin position="408"/>
        <end position="501"/>
    </location>
</feature>
<keyword evidence="2" id="KW-0677">Repeat</keyword>
<keyword evidence="1" id="KW-0344">Guanine-nucleotide releasing factor</keyword>
<dbReference type="PROSITE" id="PS00626">
    <property type="entry name" value="RCC1_2"/>
    <property type="match status" value="2"/>
</dbReference>
<dbReference type="InterPro" id="IPR051553">
    <property type="entry name" value="Ran_GTPase-activating"/>
</dbReference>
<dbReference type="Pfam" id="PF07833">
    <property type="entry name" value="Cu_amine_oxidN1"/>
    <property type="match status" value="1"/>
</dbReference>
<dbReference type="InterPro" id="IPR012854">
    <property type="entry name" value="Cu_amine_oxidase-like_N"/>
</dbReference>
<dbReference type="PROSITE" id="PS50853">
    <property type="entry name" value="FN3"/>
    <property type="match status" value="1"/>
</dbReference>
<dbReference type="InterPro" id="IPR000408">
    <property type="entry name" value="Reg_chr_condens"/>
</dbReference>
<dbReference type="PRINTS" id="PR00633">
    <property type="entry name" value="RCCNDNSATION"/>
</dbReference>
<sequence>MIKAYKHVIQVLQSIILVAALMISVCPAALAGGTNSTEPYIGVAAGLQHSLLLRSDGTVWAWGRNYYGQLGDGTTTNAMAPIQVSGLTNVKSIAACESQSFALKPDGTVWAWGHNSYGQLGDGTKINRSTPVQVPGLTDVIAIAAGTRQTFVLKSDGTVWAWGLNTYGQLGNGNTTDAVTPERILSLSDVKAIASGGDRTYGDAHTLALKTDGTVWAWGTNARGELGDGTTSNRSVPTVVPGLTGVTAIAAGSLASFALKSDGTVWAWGDNTYGCLGIGSDTPESLTLPTEIGDTFFVHLNITDIKAYSNHCFVLTNDGQIWGWGGNGAGQLGNGSYQPSFPSSVQAELEGATAIATGNGHSLALKSDGTVWAWGFNPFGQLGDGTTDTSAMPVQVTLPAAQTGQAAQSGSLTLTAETGAGCIHLSWNVPDSSVIGYNLYKGTTSGGESGVPETDFAIAASSYDDYKIQSGATYYYILKPVYQDGSEGSPSNEVSISADGTGTIILTLGSPMMMVNGVSKEIDPGQGTVPVIVDQRTFIPIRAVIEELGGSIGWDQAERKITITLGSNTVELWIDSTVIRVNGGQGSMDAAPYVSNTNRTMLPVRFVTENLGLTVDWNSADQTVTIHSYNASSDGSQTDDAGSTVSDTTSWAGSWSTEWGEMTLHQTGNSVSGSYVYSDESYYISGTASGNTLTGTFDEGNGYTGVFQFTMSTDGQSFSGRWHYDSEPEWSSWSGSRE</sequence>
<dbReference type="InterPro" id="IPR036582">
    <property type="entry name" value="Mao_N_sf"/>
</dbReference>
<evidence type="ECO:0000256" key="2">
    <source>
        <dbReference type="ARBA" id="ARBA00022737"/>
    </source>
</evidence>
<evidence type="ECO:0000259" key="3">
    <source>
        <dbReference type="PROSITE" id="PS50853"/>
    </source>
</evidence>
<dbReference type="InterPro" id="IPR058923">
    <property type="entry name" value="RCC1-like_dom"/>
</dbReference>
<protein>
    <recommendedName>
        <fullName evidence="3">Fibronectin type-III domain-containing protein</fullName>
    </recommendedName>
</protein>
<dbReference type="Gene3D" id="3.30.457.10">
    <property type="entry name" value="Copper amine oxidase-like, N-terminal domain"/>
    <property type="match status" value="1"/>
</dbReference>
<dbReference type="InterPro" id="IPR009091">
    <property type="entry name" value="RCC1/BLIP-II"/>
</dbReference>
<dbReference type="GO" id="GO:0005085">
    <property type="term" value="F:guanyl-nucleotide exchange factor activity"/>
    <property type="evidence" value="ECO:0007669"/>
    <property type="project" value="TreeGrafter"/>
</dbReference>
<dbReference type="PROSITE" id="PS50012">
    <property type="entry name" value="RCC1_3"/>
    <property type="match status" value="7"/>
</dbReference>
<dbReference type="Gene3D" id="2.130.10.30">
    <property type="entry name" value="Regulator of chromosome condensation 1/beta-lactamase-inhibitor protein II"/>
    <property type="match status" value="2"/>
</dbReference>